<dbReference type="AlphaFoldDB" id="A0A1G9VBH6"/>
<dbReference type="Proteomes" id="UP000199226">
    <property type="component" value="Unassembled WGS sequence"/>
</dbReference>
<gene>
    <name evidence="1" type="ORF">SAMN05421813_1206</name>
</gene>
<dbReference type="RefSeq" id="WP_090705571.1">
    <property type="nucleotide sequence ID" value="NZ_FNHH01000020.1"/>
</dbReference>
<dbReference type="OrthoDB" id="1121354at2"/>
<sequence length="435" mass="48988">MKHLYLIFVFLLFTVQAWADKSLTIICSPSEATIYKVGSDKKEINIGTGSAMIKIDKDEPITIVVRLDGYKPFSKTYINSKSVTLPKEDRIVLDTRLVRVNAQPYDAKIYIEGAVQSASTAWVEVRKDATVTVEVKKPGFFTKFKTYHNRQGMDVPPIDEVIALTDRSMFVKTVPSDVQVIVNGKAIGDSNAEVVIPVQTCITVQYVKEGFVTIEKQYCAKDGQPLPPLTENIILKDRLVAVRTTPEDATIKIDGRVMGTGEYKVRIPFGQCVEVIVEKAGFVPSKKNYCNEDGVQPPPVSEHLILAVDEAFTSSVQSDQANINFTIETGRPEEEAWKILSQITMNYFDNIELADRETGYVRTSWNVKNFLNNTIRTRIIVKQADILPLKYTIKLVSEYSGNAKTSVKEDESFTPWDRILNTYKDVISEFQSRLK</sequence>
<evidence type="ECO:0000313" key="2">
    <source>
        <dbReference type="Proteomes" id="UP000199226"/>
    </source>
</evidence>
<reference evidence="2" key="1">
    <citation type="submission" date="2016-10" db="EMBL/GenBank/DDBJ databases">
        <authorList>
            <person name="Varghese N."/>
            <person name="Submissions S."/>
        </authorList>
    </citation>
    <scope>NUCLEOTIDE SEQUENCE [LARGE SCALE GENOMIC DNA]</scope>
    <source>
        <strain evidence="2">DSM 24536</strain>
    </source>
</reference>
<organism evidence="1 2">
    <name type="scientific">Daejeonella rubra</name>
    <dbReference type="NCBI Taxonomy" id="990371"/>
    <lineage>
        <taxon>Bacteria</taxon>
        <taxon>Pseudomonadati</taxon>
        <taxon>Bacteroidota</taxon>
        <taxon>Sphingobacteriia</taxon>
        <taxon>Sphingobacteriales</taxon>
        <taxon>Sphingobacteriaceae</taxon>
        <taxon>Daejeonella</taxon>
    </lineage>
</organism>
<evidence type="ECO:0008006" key="3">
    <source>
        <dbReference type="Google" id="ProtNLM"/>
    </source>
</evidence>
<name>A0A1G9VBH6_9SPHI</name>
<dbReference type="EMBL" id="FNHH01000020">
    <property type="protein sequence ID" value="SDM69420.1"/>
    <property type="molecule type" value="Genomic_DNA"/>
</dbReference>
<accession>A0A1G9VBH6</accession>
<keyword evidence="2" id="KW-1185">Reference proteome</keyword>
<evidence type="ECO:0000313" key="1">
    <source>
        <dbReference type="EMBL" id="SDM69420.1"/>
    </source>
</evidence>
<protein>
    <recommendedName>
        <fullName evidence="3">PEGA domain-containing protein</fullName>
    </recommendedName>
</protein>
<proteinExistence type="predicted"/>